<dbReference type="Proteomes" id="UP000478546">
    <property type="component" value="Unassembled WGS sequence"/>
</dbReference>
<feature type="signal peptide" evidence="1">
    <location>
        <begin position="1"/>
        <end position="22"/>
    </location>
</feature>
<evidence type="ECO:0000313" key="3">
    <source>
        <dbReference type="Proteomes" id="UP000478546"/>
    </source>
</evidence>
<name>A0A6B2H6I6_9BACT</name>
<dbReference type="EMBL" id="JAAEAA010000003">
    <property type="protein sequence ID" value="NDK54822.1"/>
    <property type="molecule type" value="Genomic_DNA"/>
</dbReference>
<reference evidence="2 3" key="1">
    <citation type="submission" date="2020-01" db="EMBL/GenBank/DDBJ databases">
        <authorList>
            <person name="Kim M.K."/>
        </authorList>
    </citation>
    <scope>NUCLEOTIDE SEQUENCE [LARGE SCALE GENOMIC DNA]</scope>
    <source>
        <strain evidence="2 3">BT213</strain>
    </source>
</reference>
<accession>A0A6B2H6I6</accession>
<evidence type="ECO:0000256" key="1">
    <source>
        <dbReference type="SAM" id="SignalP"/>
    </source>
</evidence>
<protein>
    <recommendedName>
        <fullName evidence="4">Long-chain fatty acid transport protein</fullName>
    </recommendedName>
</protein>
<keyword evidence="1" id="KW-0732">Signal</keyword>
<feature type="chain" id="PRO_5025675486" description="Long-chain fatty acid transport protein" evidence="1">
    <location>
        <begin position="23"/>
        <end position="428"/>
    </location>
</feature>
<gene>
    <name evidence="2" type="ORF">GWO68_02730</name>
</gene>
<comment type="caution">
    <text evidence="2">The sequence shown here is derived from an EMBL/GenBank/DDBJ whole genome shotgun (WGS) entry which is preliminary data.</text>
</comment>
<dbReference type="Gene3D" id="2.40.160.60">
    <property type="entry name" value="Outer membrane protein transport protein (OMPP1/FadL/TodX)"/>
    <property type="match status" value="1"/>
</dbReference>
<proteinExistence type="predicted"/>
<organism evidence="2 3">
    <name type="scientific">Pontibacter fetidus</name>
    <dbReference type="NCBI Taxonomy" id="2700082"/>
    <lineage>
        <taxon>Bacteria</taxon>
        <taxon>Pseudomonadati</taxon>
        <taxon>Bacteroidota</taxon>
        <taxon>Cytophagia</taxon>
        <taxon>Cytophagales</taxon>
        <taxon>Hymenobacteraceae</taxon>
        <taxon>Pontibacter</taxon>
    </lineage>
</organism>
<dbReference type="AlphaFoldDB" id="A0A6B2H6I6"/>
<dbReference type="SUPFAM" id="SSF56935">
    <property type="entry name" value="Porins"/>
    <property type="match status" value="1"/>
</dbReference>
<evidence type="ECO:0008006" key="4">
    <source>
        <dbReference type="Google" id="ProtNLM"/>
    </source>
</evidence>
<dbReference type="RefSeq" id="WP_162344879.1">
    <property type="nucleotide sequence ID" value="NZ_JAAEAA010000003.1"/>
</dbReference>
<sequence>MYKTLRALVCAAVLCFSYGAQAQTIGNAPYSRYGLGEYNYNTGNIRNAGMASTGIAAGNSYQINTANPSLLYYNSLTAFEIGVGGQIKTLQNATKSQTNGTANLSTVSLSVPIAKFWTSALSLRPYSDVSYDVTTTSRLNPQATATEAYKGEGSISELYFGHGVKITSGLTIGASASYLFGRITKESATSINDTEIPNSFTEQVVYSEKTRYNDLLFRAGANYRKKFADKLFVSAGAVYTFKTDLNAERNGGFERRSAFGQVIEDSLYAVDAKGDVNIPSSFSAGISIDNGSNLTFAADYYTQKWSGFKNFTDEQELVDSYRASVGAEYTPDANSVGNYFERITYRAGLYYGNTPYEFNNEQIKDKGITIGATLPFGRSTIYDMYQLNTAFGYGLRGTTDNGLVQEKYFQFSVGVTVNSRWFIKRRLE</sequence>
<keyword evidence="3" id="KW-1185">Reference proteome</keyword>
<evidence type="ECO:0000313" key="2">
    <source>
        <dbReference type="EMBL" id="NDK54822.1"/>
    </source>
</evidence>